<dbReference type="PROSITE" id="PS00618">
    <property type="entry name" value="RECF_2"/>
    <property type="match status" value="1"/>
</dbReference>
<keyword evidence="4 9" id="KW-0963">Cytoplasm</keyword>
<name>A0A2G4YPS8_9PROT</name>
<comment type="function">
    <text evidence="9 10">The RecF protein is involved in DNA metabolism; it is required for DNA replication and normal SOS inducibility. RecF binds preferentially to single-stranded, linear DNA. It also seems to bind ATP.</text>
</comment>
<evidence type="ECO:0000256" key="1">
    <source>
        <dbReference type="ARBA" id="ARBA00004496"/>
    </source>
</evidence>
<feature type="binding site" evidence="9">
    <location>
        <begin position="41"/>
        <end position="48"/>
    </location>
    <ligand>
        <name>ATP</name>
        <dbReference type="ChEBI" id="CHEBI:30616"/>
    </ligand>
</feature>
<comment type="caution">
    <text evidence="12">The sequence shown here is derived from an EMBL/GenBank/DDBJ whole genome shotgun (WGS) entry which is preliminary data.</text>
</comment>
<keyword evidence="6 9" id="KW-0547">Nucleotide-binding</keyword>
<dbReference type="OrthoDB" id="9803889at2"/>
<protein>
    <recommendedName>
        <fullName evidence="3 9">DNA replication and repair protein RecF</fullName>
    </recommendedName>
</protein>
<dbReference type="GO" id="GO:0005737">
    <property type="term" value="C:cytoplasm"/>
    <property type="evidence" value="ECO:0007669"/>
    <property type="project" value="UniProtKB-SubCell"/>
</dbReference>
<dbReference type="GO" id="GO:0006260">
    <property type="term" value="P:DNA replication"/>
    <property type="evidence" value="ECO:0007669"/>
    <property type="project" value="UniProtKB-UniRule"/>
</dbReference>
<dbReference type="FunCoup" id="A0A2G4YPS8">
    <property type="interactions" value="201"/>
</dbReference>
<dbReference type="SUPFAM" id="SSF52540">
    <property type="entry name" value="P-loop containing nucleoside triphosphate hydrolases"/>
    <property type="match status" value="1"/>
</dbReference>
<keyword evidence="8 9" id="KW-0238">DNA-binding</keyword>
<gene>
    <name evidence="9" type="primary">recF</name>
    <name evidence="12" type="ORF">CRD36_13295</name>
</gene>
<dbReference type="NCBIfam" id="TIGR00611">
    <property type="entry name" value="recf"/>
    <property type="match status" value="1"/>
</dbReference>
<evidence type="ECO:0000256" key="4">
    <source>
        <dbReference type="ARBA" id="ARBA00022490"/>
    </source>
</evidence>
<dbReference type="InterPro" id="IPR018078">
    <property type="entry name" value="DNA-binding_RecF_CS"/>
</dbReference>
<dbReference type="InterPro" id="IPR003395">
    <property type="entry name" value="RecF/RecN/SMC_N"/>
</dbReference>
<dbReference type="GO" id="GO:0005524">
    <property type="term" value="F:ATP binding"/>
    <property type="evidence" value="ECO:0007669"/>
    <property type="project" value="UniProtKB-UniRule"/>
</dbReference>
<dbReference type="PANTHER" id="PTHR32182:SF0">
    <property type="entry name" value="DNA REPLICATION AND REPAIR PROTEIN RECF"/>
    <property type="match status" value="1"/>
</dbReference>
<dbReference type="Pfam" id="PF02463">
    <property type="entry name" value="SMC_N"/>
    <property type="match status" value="1"/>
</dbReference>
<dbReference type="GO" id="GO:0009432">
    <property type="term" value="P:SOS response"/>
    <property type="evidence" value="ECO:0007669"/>
    <property type="project" value="UniProtKB-UniRule"/>
</dbReference>
<evidence type="ECO:0000256" key="2">
    <source>
        <dbReference type="ARBA" id="ARBA00008016"/>
    </source>
</evidence>
<dbReference type="AlphaFoldDB" id="A0A2G4YPS8"/>
<sequence>MTTGRDFRRPDLFVGRLHLTDFRSYHRVTLTPEARSVVLTGPNGAGKTNILEALSFLAPGRGLRGCKLSDPSRLTDDRHAGRWAVAARLETPDGTTDLGTGLVAGADGDSLDREARDRRIIRVDGENGASPAHFSDILQVAWLTPQMDRLFIEATSGRRRFLDRIVGNFHSAHAREVNAYERVMRDRNRLLSEGSRDPAWLTALESRMAEHGVAVAAARLDALDRLSQAIGAATSSFPRATLAVDGGLEQGLMRGPAVEVEDEFRRVLRENRGLDARSGRAMAGPHRTDLLVTHQEKNMPAALCSTGEQKALLIGITLASARITATAFGAAPVLLLDEVVAHLDQARRAALFDELAALGAQVWLTGTDRVLFEDLGSRARYYRVDNSIVSEE</sequence>
<dbReference type="GO" id="GO:0003697">
    <property type="term" value="F:single-stranded DNA binding"/>
    <property type="evidence" value="ECO:0007669"/>
    <property type="project" value="UniProtKB-UniRule"/>
</dbReference>
<evidence type="ECO:0000256" key="7">
    <source>
        <dbReference type="ARBA" id="ARBA00022840"/>
    </source>
</evidence>
<organism evidence="12 13">
    <name type="scientific">Paremcibacter congregatus</name>
    <dbReference type="NCBI Taxonomy" id="2043170"/>
    <lineage>
        <taxon>Bacteria</taxon>
        <taxon>Pseudomonadati</taxon>
        <taxon>Pseudomonadota</taxon>
        <taxon>Alphaproteobacteria</taxon>
        <taxon>Emcibacterales</taxon>
        <taxon>Emcibacteraceae</taxon>
        <taxon>Paremcibacter</taxon>
    </lineage>
</organism>
<evidence type="ECO:0000259" key="11">
    <source>
        <dbReference type="Pfam" id="PF02463"/>
    </source>
</evidence>
<evidence type="ECO:0000313" key="12">
    <source>
        <dbReference type="EMBL" id="PHZ84295.1"/>
    </source>
</evidence>
<dbReference type="InParanoid" id="A0A2G4YPS8"/>
<keyword evidence="9 10" id="KW-0742">SOS response</keyword>
<dbReference type="Gene3D" id="3.40.50.300">
    <property type="entry name" value="P-loop containing nucleotide triphosphate hydrolases"/>
    <property type="match status" value="1"/>
</dbReference>
<comment type="similarity">
    <text evidence="2 9 10">Belongs to the RecF family.</text>
</comment>
<keyword evidence="7 9" id="KW-0067">ATP-binding</keyword>
<evidence type="ECO:0000313" key="13">
    <source>
        <dbReference type="Proteomes" id="UP000229730"/>
    </source>
</evidence>
<dbReference type="Gene3D" id="1.20.1050.90">
    <property type="entry name" value="RecF/RecN/SMC, N-terminal domain"/>
    <property type="match status" value="1"/>
</dbReference>
<dbReference type="Proteomes" id="UP000229730">
    <property type="component" value="Unassembled WGS sequence"/>
</dbReference>
<dbReference type="GO" id="GO:0000731">
    <property type="term" value="P:DNA synthesis involved in DNA repair"/>
    <property type="evidence" value="ECO:0007669"/>
    <property type="project" value="TreeGrafter"/>
</dbReference>
<reference evidence="12 13" key="1">
    <citation type="submission" date="2017-10" db="EMBL/GenBank/DDBJ databases">
        <title>Frigbacter circumglobatus gen. nov. sp. nov., isolated from sediment cultured in situ.</title>
        <authorList>
            <person name="Zhao Z."/>
        </authorList>
    </citation>
    <scope>NUCLEOTIDE SEQUENCE [LARGE SCALE GENOMIC DNA]</scope>
    <source>
        <strain evidence="12 13">ZYL</strain>
    </source>
</reference>
<evidence type="ECO:0000256" key="3">
    <source>
        <dbReference type="ARBA" id="ARBA00020170"/>
    </source>
</evidence>
<dbReference type="InterPro" id="IPR027417">
    <property type="entry name" value="P-loop_NTPase"/>
</dbReference>
<evidence type="ECO:0000256" key="8">
    <source>
        <dbReference type="ARBA" id="ARBA00023125"/>
    </source>
</evidence>
<dbReference type="InterPro" id="IPR001238">
    <property type="entry name" value="DNA-binding_RecF"/>
</dbReference>
<evidence type="ECO:0000256" key="5">
    <source>
        <dbReference type="ARBA" id="ARBA00022705"/>
    </source>
</evidence>
<evidence type="ECO:0000256" key="10">
    <source>
        <dbReference type="RuleBase" id="RU000578"/>
    </source>
</evidence>
<evidence type="ECO:0000256" key="9">
    <source>
        <dbReference type="HAMAP-Rule" id="MF_00365"/>
    </source>
</evidence>
<keyword evidence="13" id="KW-1185">Reference proteome</keyword>
<keyword evidence="5 9" id="KW-0235">DNA replication</keyword>
<accession>A0A2G4YPS8</accession>
<keyword evidence="9 10" id="KW-0234">DNA repair</keyword>
<dbReference type="HAMAP" id="MF_00365">
    <property type="entry name" value="RecF"/>
    <property type="match status" value="1"/>
</dbReference>
<keyword evidence="9 10" id="KW-0227">DNA damage</keyword>
<dbReference type="InterPro" id="IPR042174">
    <property type="entry name" value="RecF_2"/>
</dbReference>
<dbReference type="GO" id="GO:0006302">
    <property type="term" value="P:double-strand break repair"/>
    <property type="evidence" value="ECO:0007669"/>
    <property type="project" value="TreeGrafter"/>
</dbReference>
<evidence type="ECO:0000256" key="6">
    <source>
        <dbReference type="ARBA" id="ARBA00022741"/>
    </source>
</evidence>
<feature type="domain" description="RecF/RecN/SMC N-terminal" evidence="11">
    <location>
        <begin position="14"/>
        <end position="384"/>
    </location>
</feature>
<dbReference type="EMBL" id="PDEM01000025">
    <property type="protein sequence ID" value="PHZ84295.1"/>
    <property type="molecule type" value="Genomic_DNA"/>
</dbReference>
<comment type="subcellular location">
    <subcellularLocation>
        <location evidence="1 9 10">Cytoplasm</location>
    </subcellularLocation>
</comment>
<proteinExistence type="inferred from homology"/>
<dbReference type="PANTHER" id="PTHR32182">
    <property type="entry name" value="DNA REPLICATION AND REPAIR PROTEIN RECF"/>
    <property type="match status" value="1"/>
</dbReference>